<evidence type="ECO:0000256" key="1">
    <source>
        <dbReference type="SAM" id="MobiDB-lite"/>
    </source>
</evidence>
<keyword evidence="3" id="KW-1185">Reference proteome</keyword>
<protein>
    <recommendedName>
        <fullName evidence="4">PKD domain-containing protein</fullName>
    </recommendedName>
</protein>
<name>A0A6G7YC38_9ACTN</name>
<organism evidence="2 3">
    <name type="scientific">Nocardioides piscis</name>
    <dbReference type="NCBI Taxonomy" id="2714938"/>
    <lineage>
        <taxon>Bacteria</taxon>
        <taxon>Bacillati</taxon>
        <taxon>Actinomycetota</taxon>
        <taxon>Actinomycetes</taxon>
        <taxon>Propionibacteriales</taxon>
        <taxon>Nocardioidaceae</taxon>
        <taxon>Nocardioides</taxon>
    </lineage>
</organism>
<dbReference type="RefSeq" id="WP_166314138.1">
    <property type="nucleotide sequence ID" value="NZ_CP049866.1"/>
</dbReference>
<dbReference type="EMBL" id="CP049866">
    <property type="protein sequence ID" value="QIK74365.1"/>
    <property type="molecule type" value="Genomic_DNA"/>
</dbReference>
<dbReference type="Proteomes" id="UP000502035">
    <property type="component" value="Chromosome"/>
</dbReference>
<accession>A0A6G7YC38</accession>
<evidence type="ECO:0008006" key="4">
    <source>
        <dbReference type="Google" id="ProtNLM"/>
    </source>
</evidence>
<feature type="compositionally biased region" description="Pro residues" evidence="1">
    <location>
        <begin position="1"/>
        <end position="15"/>
    </location>
</feature>
<feature type="region of interest" description="Disordered" evidence="1">
    <location>
        <begin position="1"/>
        <end position="22"/>
    </location>
</feature>
<gene>
    <name evidence="2" type="ORF">G7071_01805</name>
</gene>
<dbReference type="KEGG" id="npi:G7071_01805"/>
<dbReference type="AlphaFoldDB" id="A0A6G7YC38"/>
<reference evidence="2 3" key="1">
    <citation type="submission" date="2020-03" db="EMBL/GenBank/DDBJ databases">
        <title>Nocardioides sp. nov., isolated from fish.</title>
        <authorList>
            <person name="Hyun D.-W."/>
            <person name="Bae J.-W."/>
        </authorList>
    </citation>
    <scope>NUCLEOTIDE SEQUENCE [LARGE SCALE GENOMIC DNA]</scope>
    <source>
        <strain evidence="2 3">HDW12A</strain>
    </source>
</reference>
<evidence type="ECO:0000313" key="2">
    <source>
        <dbReference type="EMBL" id="QIK74365.1"/>
    </source>
</evidence>
<sequence>MPVVCPPMPATPTPEEPTVDAPAPQVDIPSEMLTAFKQVTLPSSTIRVQPPGGKTLVNFDTIFSTKAERHQIDVHLDKVDIDVVLEVWPSSFAWHHGDGTSQTTTIPGRAWTEGDEVSPDNGFVVHRYTRLHKAAPVSVDTTWSAQFKVAGQPAWQPVDGTVTIAGQPITLRVLEATPALVAGQG</sequence>
<evidence type="ECO:0000313" key="3">
    <source>
        <dbReference type="Proteomes" id="UP000502035"/>
    </source>
</evidence>
<proteinExistence type="predicted"/>